<keyword evidence="3" id="KW-1185">Reference proteome</keyword>
<dbReference type="EMBL" id="CP126211">
    <property type="protein sequence ID" value="WIA12614.1"/>
    <property type="molecule type" value="Genomic_DNA"/>
</dbReference>
<evidence type="ECO:0000313" key="3">
    <source>
        <dbReference type="Proteomes" id="UP001244341"/>
    </source>
</evidence>
<evidence type="ECO:0000313" key="2">
    <source>
        <dbReference type="EMBL" id="WIA12614.1"/>
    </source>
</evidence>
<evidence type="ECO:0000256" key="1">
    <source>
        <dbReference type="SAM" id="MobiDB-lite"/>
    </source>
</evidence>
<feature type="compositionally biased region" description="Low complexity" evidence="1">
    <location>
        <begin position="700"/>
        <end position="713"/>
    </location>
</feature>
<feature type="region of interest" description="Disordered" evidence="1">
    <location>
        <begin position="688"/>
        <end position="713"/>
    </location>
</feature>
<proteinExistence type="predicted"/>
<reference evidence="2 3" key="1">
    <citation type="submission" date="2023-05" db="EMBL/GenBank/DDBJ databases">
        <title>A 100% complete, gapless, phased diploid assembly of the Scenedesmus obliquus UTEX 3031 genome.</title>
        <authorList>
            <person name="Biondi T.C."/>
            <person name="Hanschen E.R."/>
            <person name="Kwon T."/>
            <person name="Eng W."/>
            <person name="Kruse C.P.S."/>
            <person name="Koehler S.I."/>
            <person name="Kunde Y."/>
            <person name="Gleasner C.D."/>
            <person name="You Mak K.T."/>
            <person name="Polle J."/>
            <person name="Hovde B.T."/>
            <person name="Starkenburg S.R."/>
        </authorList>
    </citation>
    <scope>NUCLEOTIDE SEQUENCE [LARGE SCALE GENOMIC DNA]</scope>
    <source>
        <strain evidence="2 3">DOE0152z</strain>
    </source>
</reference>
<feature type="compositionally biased region" description="Basic and acidic residues" evidence="1">
    <location>
        <begin position="282"/>
        <end position="291"/>
    </location>
</feature>
<feature type="compositionally biased region" description="Low complexity" evidence="1">
    <location>
        <begin position="292"/>
        <end position="307"/>
    </location>
</feature>
<name>A0ABY8TTZ9_TETOB</name>
<gene>
    <name evidence="2" type="ORF">OEZ85_006271</name>
</gene>
<sequence>MTTHAPTWAVRHSSVKLVPSHSYSSSPGDRSARPGEIKAYCQAPDTLRQQPPAASRLQLCNSRRFPNGRLAARTARALPEQASPAAAATEADPEAIRLMTAATILSASQSHSDADAASVTTSLDSLEEDASSSLAMLDEMTVLNADSLALVVGILRQQQPLEADDAGVQLSERLRDLLLLLRQRPASPVAAAGAAHAAAGSAAADADVDGFWAGPDEWADVRSALMSIGINASVDEDDDEDVWAMEEEGPARRTRLLRSLPRLDADTSAALAAFLAEQQQRDAANRADRSASRPAASQQQSQQKDGAVTVIDDEQEERWWDENKIIKNSDHYAQTINRLDLVVAQQQDALRKARQQKLWEQERQKILVEAIACQEELEHILAAQQELLTKHASTDSQFFSTISAAAAASGKNWGNSRLAAATLQHIMQVKGMAVEDWLQQSRATFPQLAVLVELANRELQGRPAVTAAAAAAAAAAGGGAGRSDAGSANAAASAPSNGSEFLADAAAAGDAAAAAAAGQPVADSMLAADPVASQIYSNASHMLNVIVSEVVTMMYAAMYHNPQPYYHFAACNHATGELQMAPPTAAAAAAAAAAEGGTSAGSAAEADDDDPGATQTEAMRKQLDRYLRHINIHTVVTAVCIGNTLTTRQLATMTVASYPFAPNAHAVAEACLALDVEMPVELPTDPAAAAADDVDHSTRTAAGAGADAPPSPAAAAAAAAAAQGDTVQAATQRGWRAEVDQHMIERSRMLQQQLQRWWQKVGGAATSGDAAGHNMLS</sequence>
<accession>A0ABY8TTZ9</accession>
<organism evidence="2 3">
    <name type="scientific">Tetradesmus obliquus</name>
    <name type="common">Green alga</name>
    <name type="synonym">Acutodesmus obliquus</name>
    <dbReference type="NCBI Taxonomy" id="3088"/>
    <lineage>
        <taxon>Eukaryota</taxon>
        <taxon>Viridiplantae</taxon>
        <taxon>Chlorophyta</taxon>
        <taxon>core chlorophytes</taxon>
        <taxon>Chlorophyceae</taxon>
        <taxon>CS clade</taxon>
        <taxon>Sphaeropleales</taxon>
        <taxon>Scenedesmaceae</taxon>
        <taxon>Tetradesmus</taxon>
    </lineage>
</organism>
<feature type="region of interest" description="Disordered" evidence="1">
    <location>
        <begin position="282"/>
        <end position="308"/>
    </location>
</feature>
<dbReference type="Proteomes" id="UP001244341">
    <property type="component" value="Chromosome 4b"/>
</dbReference>
<protein>
    <submittedName>
        <fullName evidence="2">Uncharacterized protein</fullName>
    </submittedName>
</protein>